<evidence type="ECO:0000313" key="1">
    <source>
        <dbReference type="EMBL" id="CNH75318.1"/>
    </source>
</evidence>
<proteinExistence type="predicted"/>
<accession>A0AA36LP21</accession>
<organism evidence="1 2">
    <name type="scientific">Yersinia mollaretii</name>
    <dbReference type="NCBI Taxonomy" id="33060"/>
    <lineage>
        <taxon>Bacteria</taxon>
        <taxon>Pseudomonadati</taxon>
        <taxon>Pseudomonadota</taxon>
        <taxon>Gammaproteobacteria</taxon>
        <taxon>Enterobacterales</taxon>
        <taxon>Yersiniaceae</taxon>
        <taxon>Yersinia</taxon>
    </lineage>
</organism>
<dbReference type="EMBL" id="CQBM01000002">
    <property type="protein sequence ID" value="CNH75318.1"/>
    <property type="molecule type" value="Genomic_DNA"/>
</dbReference>
<sequence length="57" mass="6457">MGIVPTSDIESIDYGYHTHRELYAKNRKKGGQNDRPDMGLVVFLFVLRSVSQVETTS</sequence>
<protein>
    <submittedName>
        <fullName evidence="1">Uncharacterized protein</fullName>
    </submittedName>
</protein>
<dbReference type="Proteomes" id="UP000040841">
    <property type="component" value="Unassembled WGS sequence"/>
</dbReference>
<reference evidence="1 2" key="1">
    <citation type="submission" date="2015-03" db="EMBL/GenBank/DDBJ databases">
        <authorList>
            <consortium name="Pathogen Informatics"/>
            <person name="Murphy D."/>
        </authorList>
    </citation>
    <scope>NUCLEOTIDE SEQUENCE [LARGE SCALE GENOMIC DNA]</scope>
    <source>
        <strain evidence="1 2">FE82747</strain>
    </source>
</reference>
<comment type="caution">
    <text evidence="1">The sequence shown here is derived from an EMBL/GenBank/DDBJ whole genome shotgun (WGS) entry which is preliminary data.</text>
</comment>
<gene>
    <name evidence="1" type="ORF">ERS008502_01242</name>
</gene>
<dbReference type="AlphaFoldDB" id="A0AA36LP21"/>
<name>A0AA36LP21_YERMO</name>
<evidence type="ECO:0000313" key="2">
    <source>
        <dbReference type="Proteomes" id="UP000040841"/>
    </source>
</evidence>